<dbReference type="InterPro" id="IPR003594">
    <property type="entry name" value="HATPase_dom"/>
</dbReference>
<dbReference type="InterPro" id="IPR004358">
    <property type="entry name" value="Sig_transdc_His_kin-like_C"/>
</dbReference>
<dbReference type="PANTHER" id="PTHR43065">
    <property type="entry name" value="SENSOR HISTIDINE KINASE"/>
    <property type="match status" value="1"/>
</dbReference>
<dbReference type="CDD" id="cd00082">
    <property type="entry name" value="HisKA"/>
    <property type="match status" value="1"/>
</dbReference>
<dbReference type="Pfam" id="PF00512">
    <property type="entry name" value="HisKA"/>
    <property type="match status" value="1"/>
</dbReference>
<dbReference type="Proteomes" id="UP001500552">
    <property type="component" value="Unassembled WGS sequence"/>
</dbReference>
<gene>
    <name evidence="5" type="ORF">GCM10023188_05400</name>
</gene>
<dbReference type="EMBL" id="BAABHC010000002">
    <property type="protein sequence ID" value="GAA4424961.1"/>
    <property type="molecule type" value="Genomic_DNA"/>
</dbReference>
<organism evidence="5 6">
    <name type="scientific">Pontibacter saemangeumensis</name>
    <dbReference type="NCBI Taxonomy" id="1084525"/>
    <lineage>
        <taxon>Bacteria</taxon>
        <taxon>Pseudomonadati</taxon>
        <taxon>Bacteroidota</taxon>
        <taxon>Cytophagia</taxon>
        <taxon>Cytophagales</taxon>
        <taxon>Hymenobacteraceae</taxon>
        <taxon>Pontibacter</taxon>
    </lineage>
</organism>
<dbReference type="EC" id="2.7.13.3" evidence="2"/>
<evidence type="ECO:0000256" key="3">
    <source>
        <dbReference type="ARBA" id="ARBA00022553"/>
    </source>
</evidence>
<comment type="caution">
    <text evidence="5">The sequence shown here is derived from an EMBL/GenBank/DDBJ whole genome shotgun (WGS) entry which is preliminary data.</text>
</comment>
<dbReference type="InterPro" id="IPR003661">
    <property type="entry name" value="HisK_dim/P_dom"/>
</dbReference>
<evidence type="ECO:0000256" key="2">
    <source>
        <dbReference type="ARBA" id="ARBA00012438"/>
    </source>
</evidence>
<dbReference type="PRINTS" id="PR00344">
    <property type="entry name" value="BCTRLSENSOR"/>
</dbReference>
<proteinExistence type="predicted"/>
<dbReference type="Pfam" id="PF02518">
    <property type="entry name" value="HATPase_c"/>
    <property type="match status" value="1"/>
</dbReference>
<dbReference type="Gene3D" id="3.30.565.10">
    <property type="entry name" value="Histidine kinase-like ATPase, C-terminal domain"/>
    <property type="match status" value="1"/>
</dbReference>
<name>A0ABP8L8M7_9BACT</name>
<evidence type="ECO:0000313" key="5">
    <source>
        <dbReference type="EMBL" id="GAA4424961.1"/>
    </source>
</evidence>
<dbReference type="SMART" id="SM00387">
    <property type="entry name" value="HATPase_c"/>
    <property type="match status" value="1"/>
</dbReference>
<dbReference type="InterPro" id="IPR036097">
    <property type="entry name" value="HisK_dim/P_sf"/>
</dbReference>
<keyword evidence="6" id="KW-1185">Reference proteome</keyword>
<evidence type="ECO:0000313" key="6">
    <source>
        <dbReference type="Proteomes" id="UP001500552"/>
    </source>
</evidence>
<comment type="catalytic activity">
    <reaction evidence="1">
        <text>ATP + protein L-histidine = ADP + protein N-phospho-L-histidine.</text>
        <dbReference type="EC" id="2.7.13.3"/>
    </reaction>
</comment>
<accession>A0ABP8L8M7</accession>
<dbReference type="SUPFAM" id="SSF55874">
    <property type="entry name" value="ATPase domain of HSP90 chaperone/DNA topoisomerase II/histidine kinase"/>
    <property type="match status" value="1"/>
</dbReference>
<dbReference type="Gene3D" id="1.10.287.130">
    <property type="match status" value="1"/>
</dbReference>
<dbReference type="PROSITE" id="PS50109">
    <property type="entry name" value="HIS_KIN"/>
    <property type="match status" value="1"/>
</dbReference>
<reference evidence="6" key="1">
    <citation type="journal article" date="2019" name="Int. J. Syst. Evol. Microbiol.">
        <title>The Global Catalogue of Microorganisms (GCM) 10K type strain sequencing project: providing services to taxonomists for standard genome sequencing and annotation.</title>
        <authorList>
            <consortium name="The Broad Institute Genomics Platform"/>
            <consortium name="The Broad Institute Genome Sequencing Center for Infectious Disease"/>
            <person name="Wu L."/>
            <person name="Ma J."/>
        </authorList>
    </citation>
    <scope>NUCLEOTIDE SEQUENCE [LARGE SCALE GENOMIC DNA]</scope>
    <source>
        <strain evidence="6">JCM 17926</strain>
    </source>
</reference>
<dbReference type="InterPro" id="IPR036890">
    <property type="entry name" value="HATPase_C_sf"/>
</dbReference>
<evidence type="ECO:0000259" key="4">
    <source>
        <dbReference type="PROSITE" id="PS50109"/>
    </source>
</evidence>
<dbReference type="SUPFAM" id="SSF47384">
    <property type="entry name" value="Homodimeric domain of signal transducing histidine kinase"/>
    <property type="match status" value="1"/>
</dbReference>
<dbReference type="SMART" id="SM00388">
    <property type="entry name" value="HisKA"/>
    <property type="match status" value="1"/>
</dbReference>
<evidence type="ECO:0000256" key="1">
    <source>
        <dbReference type="ARBA" id="ARBA00000085"/>
    </source>
</evidence>
<sequence length="362" mass="40695">MWNISALSFPVSISILLALEFAFTSRTLEAKLVEVQQLSEKTISQEVEKQQILQSHNETLERQVIERTTEVVAQKEELQSTLEHLKATQSQLIQKEKMASLGELTAGIAHEIQNPLNFVNNFSEVSSELVEELKQEAIADHKEEVLTIAADLKQNLARIHQHGQRADGIVKNMLQHSRASSGEKQLTDINTLADEYMRLSYYGFRALEKEFTCTLSTSFDPKLKKVEVVPQDIGRVLLNLFNNAFYAVQQKQKLVHAGANGEERAYMPKVSVSSRKSQSQVEIQVRDNGVGMPESVKHKIFQPFFTTKPAGQGTGLGLSLSYDIITKGHGGEMQVESREGEYSEFSIRLPYTTTFNKQPIVL</sequence>
<keyword evidence="3" id="KW-0597">Phosphoprotein</keyword>
<dbReference type="InterPro" id="IPR005467">
    <property type="entry name" value="His_kinase_dom"/>
</dbReference>
<protein>
    <recommendedName>
        <fullName evidence="2">histidine kinase</fullName>
        <ecNumber evidence="2">2.7.13.3</ecNumber>
    </recommendedName>
</protein>
<feature type="domain" description="Histidine kinase" evidence="4">
    <location>
        <begin position="107"/>
        <end position="353"/>
    </location>
</feature>
<dbReference type="PANTHER" id="PTHR43065:SF42">
    <property type="entry name" value="TWO-COMPONENT SENSOR PPRA"/>
    <property type="match status" value="1"/>
</dbReference>